<accession>A0A382JRD4</accession>
<protein>
    <submittedName>
        <fullName evidence="1">Uncharacterized protein</fullName>
    </submittedName>
</protein>
<evidence type="ECO:0000313" key="1">
    <source>
        <dbReference type="EMBL" id="SVC14670.1"/>
    </source>
</evidence>
<dbReference type="AlphaFoldDB" id="A0A382JRD4"/>
<organism evidence="1">
    <name type="scientific">marine metagenome</name>
    <dbReference type="NCBI Taxonomy" id="408172"/>
    <lineage>
        <taxon>unclassified sequences</taxon>
        <taxon>metagenomes</taxon>
        <taxon>ecological metagenomes</taxon>
    </lineage>
</organism>
<dbReference type="EMBL" id="UINC01075966">
    <property type="protein sequence ID" value="SVC14670.1"/>
    <property type="molecule type" value="Genomic_DNA"/>
</dbReference>
<name>A0A382JRD4_9ZZZZ</name>
<gene>
    <name evidence="1" type="ORF">METZ01_LOCUS267524</name>
</gene>
<reference evidence="1" key="1">
    <citation type="submission" date="2018-05" db="EMBL/GenBank/DDBJ databases">
        <authorList>
            <person name="Lanie J.A."/>
            <person name="Ng W.-L."/>
            <person name="Kazmierczak K.M."/>
            <person name="Andrzejewski T.M."/>
            <person name="Davidsen T.M."/>
            <person name="Wayne K.J."/>
            <person name="Tettelin H."/>
            <person name="Glass J.I."/>
            <person name="Rusch D."/>
            <person name="Podicherti R."/>
            <person name="Tsui H.-C.T."/>
            <person name="Winkler M.E."/>
        </authorList>
    </citation>
    <scope>NUCLEOTIDE SEQUENCE</scope>
</reference>
<sequence>MSDMFFDDDSDSRPTDRAGKHCDACNEWLDSSDTHCPSCGSER</sequence>
<proteinExistence type="predicted"/>